<feature type="domain" description="C3H1-type" evidence="6">
    <location>
        <begin position="170"/>
        <end position="190"/>
    </location>
</feature>
<dbReference type="InterPro" id="IPR000571">
    <property type="entry name" value="Znf_CCCH"/>
</dbReference>
<feature type="compositionally biased region" description="Basic residues" evidence="5">
    <location>
        <begin position="521"/>
        <end position="540"/>
    </location>
</feature>
<keyword evidence="2 3" id="KW-0040">ANK repeat</keyword>
<dbReference type="PROSITE" id="PS50088">
    <property type="entry name" value="ANK_REPEAT"/>
    <property type="match status" value="1"/>
</dbReference>
<feature type="compositionally biased region" description="Polar residues" evidence="5">
    <location>
        <begin position="499"/>
        <end position="508"/>
    </location>
</feature>
<feature type="domain" description="C3H1-type" evidence="6">
    <location>
        <begin position="391"/>
        <end position="418"/>
    </location>
</feature>
<feature type="compositionally biased region" description="Polar residues" evidence="5">
    <location>
        <begin position="568"/>
        <end position="581"/>
    </location>
</feature>
<dbReference type="GO" id="GO:0010468">
    <property type="term" value="P:regulation of gene expression"/>
    <property type="evidence" value="ECO:0007669"/>
    <property type="project" value="UniProtKB-ARBA"/>
</dbReference>
<dbReference type="Gene3D" id="1.25.40.20">
    <property type="entry name" value="Ankyrin repeat-containing domain"/>
    <property type="match status" value="1"/>
</dbReference>
<feature type="compositionally biased region" description="Pro residues" evidence="5">
    <location>
        <begin position="292"/>
        <end position="311"/>
    </location>
</feature>
<proteinExistence type="predicted"/>
<feature type="compositionally biased region" description="Low complexity" evidence="5">
    <location>
        <begin position="436"/>
        <end position="446"/>
    </location>
</feature>
<accession>A0A9P6C190</accession>
<dbReference type="PANTHER" id="PTHR24171">
    <property type="entry name" value="ANKYRIN REPEAT DOMAIN-CONTAINING PROTEIN 39-RELATED"/>
    <property type="match status" value="1"/>
</dbReference>
<comment type="caution">
    <text evidence="7">The sequence shown here is derived from an EMBL/GenBank/DDBJ whole genome shotgun (WGS) entry which is preliminary data.</text>
</comment>
<dbReference type="SUPFAM" id="SSF48403">
    <property type="entry name" value="Ankyrin repeat"/>
    <property type="match status" value="1"/>
</dbReference>
<dbReference type="Gene3D" id="4.10.1000.10">
    <property type="entry name" value="Zinc finger, CCCH-type"/>
    <property type="match status" value="1"/>
</dbReference>
<feature type="region of interest" description="Disordered" evidence="5">
    <location>
        <begin position="499"/>
        <end position="630"/>
    </location>
</feature>
<feature type="compositionally biased region" description="Pro residues" evidence="5">
    <location>
        <begin position="217"/>
        <end position="243"/>
    </location>
</feature>
<dbReference type="SMART" id="SM00356">
    <property type="entry name" value="ZnF_C3H1"/>
    <property type="match status" value="2"/>
</dbReference>
<dbReference type="EMBL" id="MU151170">
    <property type="protein sequence ID" value="KAF9448191.1"/>
    <property type="molecule type" value="Genomic_DNA"/>
</dbReference>
<evidence type="ECO:0000259" key="6">
    <source>
        <dbReference type="PROSITE" id="PS50103"/>
    </source>
</evidence>
<dbReference type="Pfam" id="PF12796">
    <property type="entry name" value="Ank_2"/>
    <property type="match status" value="1"/>
</dbReference>
<dbReference type="Pfam" id="PF14608">
    <property type="entry name" value="zf-CCCH_2"/>
    <property type="match status" value="2"/>
</dbReference>
<feature type="compositionally biased region" description="Polar residues" evidence="5">
    <location>
        <begin position="597"/>
        <end position="612"/>
    </location>
</feature>
<feature type="compositionally biased region" description="Pro residues" evidence="5">
    <location>
        <begin position="266"/>
        <end position="275"/>
    </location>
</feature>
<dbReference type="InterPro" id="IPR036770">
    <property type="entry name" value="Ankyrin_rpt-contain_sf"/>
</dbReference>
<dbReference type="OrthoDB" id="20872at2759"/>
<name>A0A9P6C190_9AGAR</name>
<gene>
    <name evidence="7" type="ORF">P691DRAFT_730183</name>
</gene>
<evidence type="ECO:0000256" key="4">
    <source>
        <dbReference type="PROSITE-ProRule" id="PRU00723"/>
    </source>
</evidence>
<feature type="region of interest" description="Disordered" evidence="5">
    <location>
        <begin position="217"/>
        <end position="275"/>
    </location>
</feature>
<keyword evidence="4" id="KW-0862">Zinc</keyword>
<keyword evidence="8" id="KW-1185">Reference proteome</keyword>
<feature type="non-terminal residue" evidence="7">
    <location>
        <position position="668"/>
    </location>
</feature>
<evidence type="ECO:0000256" key="3">
    <source>
        <dbReference type="PROSITE-ProRule" id="PRU00023"/>
    </source>
</evidence>
<sequence>MLHALLKACSEGDLHAVNDLLNDVNPVDIEAKDESGSTPLIEAVKSGHADIVRVLLDKGADPSHGSPEQVTVDQTILDLLVQAKNKSLPNGVPSAEPAYPHDGNDDSQKAYYPPPPPEAYPYYPTINPSLSTVSDGAVFYPTPPPPNMGEGHSPGGMNNLPPPEVARFIPCRYFPACRYGPSCIFAHPSQTFYPGGGPPPAQYPPYEPMAAPPYPPSFYPPPPNFQHPNGPHPMAPLSPPPAPHMVHARSPSEVVSPTQGPFSPNGVPPPVPYGPMSPSAYPHPAPIPVPLSIPPLPPLHHQPQLPPPGPQSPANFTPSPATFNVQQDGTATYPPPQQLPPPNGNVNYPTEADGVPKPPHPAPESFNNGFPPFHRDGPVHVRRGSRRASFGKPKPPCLFFPAGRCKNGDDCRFPHVMPDAAAHHAPYFAGRGGGPRQPRGHAQPNGNGNGNGLEEKFNNLNIRDESSHVQPASATQTQQPSLQNDQNGVEALKSLNTAFDNGHANVNGNGIGARPRFPQGGKHHHHPHHGYNHFNHHNGKVPKSAAQAPLRQRVPNADEFPVLGGTITPPSRSPLTASGPTAAQVLQAPPPAKKDGVTTNGTGKEASSTRGTTPEHPRSPATLTEDFPKVEVNGVIENSAPSEPLANKLPISFAAVATAATTTAASDA</sequence>
<dbReference type="AlphaFoldDB" id="A0A9P6C190"/>
<feature type="repeat" description="ANK" evidence="3">
    <location>
        <begin position="35"/>
        <end position="67"/>
    </location>
</feature>
<dbReference type="SMART" id="SM00248">
    <property type="entry name" value="ANK"/>
    <property type="match status" value="1"/>
</dbReference>
<reference evidence="7" key="1">
    <citation type="submission" date="2020-11" db="EMBL/GenBank/DDBJ databases">
        <authorList>
            <consortium name="DOE Joint Genome Institute"/>
            <person name="Ahrendt S."/>
            <person name="Riley R."/>
            <person name="Andreopoulos W."/>
            <person name="Labutti K."/>
            <person name="Pangilinan J."/>
            <person name="Ruiz-Duenas F.J."/>
            <person name="Barrasa J.M."/>
            <person name="Sanchez-Garcia M."/>
            <person name="Camarero S."/>
            <person name="Miyauchi S."/>
            <person name="Serrano A."/>
            <person name="Linde D."/>
            <person name="Babiker R."/>
            <person name="Drula E."/>
            <person name="Ayuso-Fernandez I."/>
            <person name="Pacheco R."/>
            <person name="Padilla G."/>
            <person name="Ferreira P."/>
            <person name="Barriuso J."/>
            <person name="Kellner H."/>
            <person name="Castanera R."/>
            <person name="Alfaro M."/>
            <person name="Ramirez L."/>
            <person name="Pisabarro A.G."/>
            <person name="Kuo A."/>
            <person name="Tritt A."/>
            <person name="Lipzen A."/>
            <person name="He G."/>
            <person name="Yan M."/>
            <person name="Ng V."/>
            <person name="Cullen D."/>
            <person name="Martin F."/>
            <person name="Rosso M.-N."/>
            <person name="Henrissat B."/>
            <person name="Hibbett D."/>
            <person name="Martinez A.T."/>
            <person name="Grigoriev I.V."/>
        </authorList>
    </citation>
    <scope>NUCLEOTIDE SEQUENCE</scope>
    <source>
        <strain evidence="7">MF-IS2</strain>
    </source>
</reference>
<keyword evidence="1" id="KW-0677">Repeat</keyword>
<organism evidence="7 8">
    <name type="scientific">Macrolepiota fuliginosa MF-IS2</name>
    <dbReference type="NCBI Taxonomy" id="1400762"/>
    <lineage>
        <taxon>Eukaryota</taxon>
        <taxon>Fungi</taxon>
        <taxon>Dikarya</taxon>
        <taxon>Basidiomycota</taxon>
        <taxon>Agaricomycotina</taxon>
        <taxon>Agaricomycetes</taxon>
        <taxon>Agaricomycetidae</taxon>
        <taxon>Agaricales</taxon>
        <taxon>Agaricineae</taxon>
        <taxon>Agaricaceae</taxon>
        <taxon>Macrolepiota</taxon>
    </lineage>
</organism>
<feature type="region of interest" description="Disordered" evidence="5">
    <location>
        <begin position="87"/>
        <end position="117"/>
    </location>
</feature>
<dbReference type="PROSITE" id="PS50103">
    <property type="entry name" value="ZF_C3H1"/>
    <property type="match status" value="2"/>
</dbReference>
<protein>
    <recommendedName>
        <fullName evidence="6">C3H1-type domain-containing protein</fullName>
    </recommendedName>
</protein>
<feature type="compositionally biased region" description="Polar residues" evidence="5">
    <location>
        <begin position="315"/>
        <end position="330"/>
    </location>
</feature>
<evidence type="ECO:0000313" key="7">
    <source>
        <dbReference type="EMBL" id="KAF9448191.1"/>
    </source>
</evidence>
<keyword evidence="4" id="KW-0863">Zinc-finger</keyword>
<dbReference type="InterPro" id="IPR002110">
    <property type="entry name" value="Ankyrin_rpt"/>
</dbReference>
<dbReference type="GO" id="GO:0008270">
    <property type="term" value="F:zinc ion binding"/>
    <property type="evidence" value="ECO:0007669"/>
    <property type="project" value="UniProtKB-KW"/>
</dbReference>
<evidence type="ECO:0000256" key="1">
    <source>
        <dbReference type="ARBA" id="ARBA00022737"/>
    </source>
</evidence>
<evidence type="ECO:0000256" key="2">
    <source>
        <dbReference type="ARBA" id="ARBA00023043"/>
    </source>
</evidence>
<feature type="region of interest" description="Disordered" evidence="5">
    <location>
        <begin position="427"/>
        <end position="456"/>
    </location>
</feature>
<feature type="zinc finger region" description="C3H1-type" evidence="4">
    <location>
        <begin position="170"/>
        <end position="190"/>
    </location>
</feature>
<feature type="region of interest" description="Disordered" evidence="5">
    <location>
        <begin position="292"/>
        <end position="393"/>
    </location>
</feature>
<feature type="zinc finger region" description="C3H1-type" evidence="4">
    <location>
        <begin position="391"/>
        <end position="418"/>
    </location>
</feature>
<feature type="compositionally biased region" description="Pro residues" evidence="5">
    <location>
        <begin position="333"/>
        <end position="343"/>
    </location>
</feature>
<dbReference type="PROSITE" id="PS50297">
    <property type="entry name" value="ANK_REP_REGION"/>
    <property type="match status" value="1"/>
</dbReference>
<dbReference type="Proteomes" id="UP000807342">
    <property type="component" value="Unassembled WGS sequence"/>
</dbReference>
<evidence type="ECO:0000313" key="8">
    <source>
        <dbReference type="Proteomes" id="UP000807342"/>
    </source>
</evidence>
<evidence type="ECO:0000256" key="5">
    <source>
        <dbReference type="SAM" id="MobiDB-lite"/>
    </source>
</evidence>
<keyword evidence="4" id="KW-0479">Metal-binding</keyword>